<sequence length="143" mass="16120">MSEATAVKFADWLAIRELTATYNRCFDEADAEGWARTFTPSGRLEVAGGGIACTGWTELAEFCRSRGWGYLHMTLDPRIRVEEALARQECNLLMLRRRKDQSPPTLLATGRYTDGLVRTPAGWRFAERRIELDNRLDAPGGQP</sequence>
<dbReference type="Pfam" id="PF13577">
    <property type="entry name" value="SnoaL_4"/>
    <property type="match status" value="1"/>
</dbReference>
<proteinExistence type="predicted"/>
<dbReference type="EMBL" id="JBHMCG010000224">
    <property type="protein sequence ID" value="MFB9579584.1"/>
    <property type="molecule type" value="Genomic_DNA"/>
</dbReference>
<dbReference type="InterPro" id="IPR037401">
    <property type="entry name" value="SnoaL-like"/>
</dbReference>
<dbReference type="Gene3D" id="3.10.450.50">
    <property type="match status" value="1"/>
</dbReference>
<dbReference type="SUPFAM" id="SSF54427">
    <property type="entry name" value="NTF2-like"/>
    <property type="match status" value="1"/>
</dbReference>
<feature type="domain" description="SnoaL-like" evidence="1">
    <location>
        <begin position="11"/>
        <end position="129"/>
    </location>
</feature>
<name>A0ABV5RNW5_9ACTN</name>
<protein>
    <submittedName>
        <fullName evidence="2">Nuclear transport factor 2 family protein</fullName>
    </submittedName>
</protein>
<accession>A0ABV5RNW5</accession>
<evidence type="ECO:0000259" key="1">
    <source>
        <dbReference type="Pfam" id="PF13577"/>
    </source>
</evidence>
<reference evidence="2 3" key="1">
    <citation type="submission" date="2024-09" db="EMBL/GenBank/DDBJ databases">
        <authorList>
            <person name="Sun Q."/>
            <person name="Mori K."/>
        </authorList>
    </citation>
    <scope>NUCLEOTIDE SEQUENCE [LARGE SCALE GENOMIC DNA]</scope>
    <source>
        <strain evidence="2 3">JCM 3331</strain>
    </source>
</reference>
<keyword evidence="3" id="KW-1185">Reference proteome</keyword>
<comment type="caution">
    <text evidence="2">The sequence shown here is derived from an EMBL/GenBank/DDBJ whole genome shotgun (WGS) entry which is preliminary data.</text>
</comment>
<dbReference type="InterPro" id="IPR032710">
    <property type="entry name" value="NTF2-like_dom_sf"/>
</dbReference>
<dbReference type="CDD" id="cd00531">
    <property type="entry name" value="NTF2_like"/>
    <property type="match status" value="1"/>
</dbReference>
<gene>
    <name evidence="2" type="ORF">ACFFTL_46910</name>
</gene>
<dbReference type="RefSeq" id="WP_345509859.1">
    <property type="nucleotide sequence ID" value="NZ_BAAAXD010000005.1"/>
</dbReference>
<dbReference type="Proteomes" id="UP001589710">
    <property type="component" value="Unassembled WGS sequence"/>
</dbReference>
<evidence type="ECO:0000313" key="2">
    <source>
        <dbReference type="EMBL" id="MFB9579584.1"/>
    </source>
</evidence>
<organism evidence="2 3">
    <name type="scientific">Streptomyces yanii</name>
    <dbReference type="NCBI Taxonomy" id="78510"/>
    <lineage>
        <taxon>Bacteria</taxon>
        <taxon>Bacillati</taxon>
        <taxon>Actinomycetota</taxon>
        <taxon>Actinomycetes</taxon>
        <taxon>Kitasatosporales</taxon>
        <taxon>Streptomycetaceae</taxon>
        <taxon>Streptomyces</taxon>
    </lineage>
</organism>
<evidence type="ECO:0000313" key="3">
    <source>
        <dbReference type="Proteomes" id="UP001589710"/>
    </source>
</evidence>